<dbReference type="PANTHER" id="PTHR37814">
    <property type="entry name" value="CONSERVED MEMBRANE PROTEIN"/>
    <property type="match status" value="1"/>
</dbReference>
<dbReference type="OrthoDB" id="4424890at2"/>
<keyword evidence="1" id="KW-0812">Transmembrane</keyword>
<accession>A0A2I0QSY3</accession>
<dbReference type="EMBL" id="PJNH01000003">
    <property type="protein sequence ID" value="PKR77426.1"/>
    <property type="molecule type" value="Genomic_DNA"/>
</dbReference>
<feature type="transmembrane region" description="Helical" evidence="1">
    <location>
        <begin position="138"/>
        <end position="156"/>
    </location>
</feature>
<proteinExistence type="predicted"/>
<feature type="transmembrane region" description="Helical" evidence="1">
    <location>
        <begin position="248"/>
        <end position="273"/>
    </location>
</feature>
<keyword evidence="3" id="KW-1185">Reference proteome</keyword>
<name>A0A2I0QSY3_9BACI</name>
<evidence type="ECO:0000313" key="3">
    <source>
        <dbReference type="Proteomes" id="UP000243524"/>
    </source>
</evidence>
<comment type="caution">
    <text evidence="2">The sequence shown here is derived from an EMBL/GenBank/DDBJ whole genome shotgun (WGS) entry which is preliminary data.</text>
</comment>
<keyword evidence="1" id="KW-1133">Transmembrane helix</keyword>
<feature type="transmembrane region" description="Helical" evidence="1">
    <location>
        <begin position="79"/>
        <end position="99"/>
    </location>
</feature>
<keyword evidence="1" id="KW-0472">Membrane</keyword>
<dbReference type="RefSeq" id="WP_101332254.1">
    <property type="nucleotide sequence ID" value="NZ_PJNH01000003.1"/>
</dbReference>
<dbReference type="Proteomes" id="UP000243524">
    <property type="component" value="Unassembled WGS sequence"/>
</dbReference>
<gene>
    <name evidence="2" type="ORF">CEY16_11905</name>
</gene>
<feature type="transmembrane region" description="Helical" evidence="1">
    <location>
        <begin position="285"/>
        <end position="304"/>
    </location>
</feature>
<feature type="transmembrane region" description="Helical" evidence="1">
    <location>
        <begin position="105"/>
        <end position="126"/>
    </location>
</feature>
<dbReference type="InterPro" id="IPR038728">
    <property type="entry name" value="YkvI-like"/>
</dbReference>
<reference evidence="2 3" key="1">
    <citation type="submission" date="2017-06" db="EMBL/GenBank/DDBJ databases">
        <title>the draft geome sequence of Illustriluteabacillus marina B3227.</title>
        <authorList>
            <person name="He R.-H."/>
            <person name="Du Z.-J."/>
        </authorList>
    </citation>
    <scope>NUCLEOTIDE SEQUENCE [LARGE SCALE GENOMIC DNA]</scope>
    <source>
        <strain evidence="2 3">B3227</strain>
    </source>
</reference>
<evidence type="ECO:0000256" key="1">
    <source>
        <dbReference type="SAM" id="Phobius"/>
    </source>
</evidence>
<sequence>MKNGLRWIGLIIATMIGAGYASGREIWQFFGYESGLAILIFAVLFGVSCYVILSVSFQLKSEHYLPVLQSLIGKRLARFYDWLILTYLFTTLFVMISGSGATFTIFNFSYLTGIMIIFILIGLVIPRGIDGILSVNRFLLPLLIVGLGLILILFIYQEHIHPFHDLKKQGNWSSSIPFTSLNVAAIIAVIGAIGKEIKSRTEIIVASIGSAVILGIISFLYNTSLTHVADQLLIFEIPLFAILNGYPFQLFLIMALLLWFAIYTTALTSLFALTSRLKEYTDIGGGKLGFIALLSALPFTFFGFSKLIAYLYPLYGLLNLYILFAILIFPLTKRAHNAKV</sequence>
<feature type="transmembrane region" description="Helical" evidence="1">
    <location>
        <begin position="203"/>
        <end position="221"/>
    </location>
</feature>
<organism evidence="2 3">
    <name type="scientific">Halalkalibacillus sediminis</name>
    <dbReference type="NCBI Taxonomy" id="2018042"/>
    <lineage>
        <taxon>Bacteria</taxon>
        <taxon>Bacillati</taxon>
        <taxon>Bacillota</taxon>
        <taxon>Bacilli</taxon>
        <taxon>Bacillales</taxon>
        <taxon>Bacillaceae</taxon>
        <taxon>Halalkalibacillus</taxon>
    </lineage>
</organism>
<feature type="transmembrane region" description="Helical" evidence="1">
    <location>
        <begin position="176"/>
        <end position="194"/>
    </location>
</feature>
<protein>
    <recommendedName>
        <fullName evidence="4">Membrane protein YkvI</fullName>
    </recommendedName>
</protein>
<feature type="transmembrane region" description="Helical" evidence="1">
    <location>
        <begin position="7"/>
        <end position="23"/>
    </location>
</feature>
<feature type="transmembrane region" description="Helical" evidence="1">
    <location>
        <begin position="310"/>
        <end position="331"/>
    </location>
</feature>
<dbReference type="AlphaFoldDB" id="A0A2I0QSY3"/>
<dbReference type="PANTHER" id="PTHR37814:SF1">
    <property type="entry name" value="MEMBRANE PROTEIN"/>
    <property type="match status" value="1"/>
</dbReference>
<evidence type="ECO:0008006" key="4">
    <source>
        <dbReference type="Google" id="ProtNLM"/>
    </source>
</evidence>
<feature type="transmembrane region" description="Helical" evidence="1">
    <location>
        <begin position="35"/>
        <end position="59"/>
    </location>
</feature>
<evidence type="ECO:0000313" key="2">
    <source>
        <dbReference type="EMBL" id="PKR77426.1"/>
    </source>
</evidence>